<dbReference type="Gene3D" id="2.60.40.10">
    <property type="entry name" value="Immunoglobulins"/>
    <property type="match status" value="1"/>
</dbReference>
<dbReference type="InterPro" id="IPR003343">
    <property type="entry name" value="Big_2"/>
</dbReference>
<feature type="domain" description="SLH" evidence="3">
    <location>
        <begin position="1492"/>
        <end position="1550"/>
    </location>
</feature>
<evidence type="ECO:0000256" key="2">
    <source>
        <dbReference type="SAM" id="MobiDB-lite"/>
    </source>
</evidence>
<feature type="domain" description="SLH" evidence="3">
    <location>
        <begin position="1428"/>
        <end position="1491"/>
    </location>
</feature>
<dbReference type="InterPro" id="IPR003790">
    <property type="entry name" value="GHL10"/>
</dbReference>
<dbReference type="Proteomes" id="UP000460318">
    <property type="component" value="Unassembled WGS sequence"/>
</dbReference>
<name>A0A7X3IJB4_9BACL</name>
<dbReference type="Gene3D" id="3.20.20.80">
    <property type="entry name" value="Glycosidases"/>
    <property type="match status" value="1"/>
</dbReference>
<dbReference type="PANTHER" id="PTHR43405">
    <property type="entry name" value="GLYCOSYL HYDROLASE DIGH"/>
    <property type="match status" value="1"/>
</dbReference>
<dbReference type="Pfam" id="PF00395">
    <property type="entry name" value="SLH"/>
    <property type="match status" value="3"/>
</dbReference>
<sequence length="1611" mass="173222">MINRVSWLGRPLRVVLILSLIVSAFISCVPSSVYGAATEEEASVEHIGTPQQDGGGATEPETDATGEPSGTDSAQNESEDTEQSGTPASSPEETVPVNEGSGNTAGSTEAVRLEISAEPVTVSVNTTKTFTLKGYAADGREVDIPQGEVAWSLNTDDASGIGTLTGSTFRAGDQPAEVIIAAAYGGLTAEATVHIIAPERQITAANSEWTQVFEDFEDISDLRVTSVKANSAALVPSERPGPVRYGLKAGRLNYDFANNDGTSAAYIRFMAPDGKDGREIPGSPKKIGFWAFGEDQKHWIRGQIQDSKGALYTLDFTGSSEVLNGWRYVTANMPAVQYPVKFNYIYLVETGTKTAGSLYVDQVSMLYEDTDVFALEWSGAKPLGTGESMHPSMLVTRKGDASPQPAEQGSIAFSSGDESVATVDADGTVTAHAAGEALLTATYQNKYSSVYRLTVTPTQAVPERILIEGPTSLVLTETADLKAYAVYGNGEPVEISAETAFSVPDGNGIAEITGRQIRALQVGETAVTAEYEGLEAGYTVQVKAGELKSIEIAEVFSAIVGEDTPAAKVIGDYKVEGKKEITTGITYGSTNSQIAVIDPVTGAITAVAPGTTMITAEVSGKKAQQLLVVTNPAAHPKRELRGAWISTVENIDWPTKGVLDPQQQRQDFVKLLDELKQTGINAVFVQVRPTSDSFFPSEYFPWSHWLTGEQGKAPSDGYDPLKFMVDEAHKRNLEFHAWINPYRISMHDNPDLLAPTHPARLHPDWVVKNGGKMYFNPAIPEAQNYIIDGVKEIVQNYDVDGIHMDDYFYPYPGNEPFDDSKEYNAYKSGGGTMPLDDWRRDNVNTIVKGLNAGIKQIKPFVKFGISPFGIWRNKGTDPTGSETNGQQNYDGLYADTRTWMKQGWVDYLAPQIYWHFGYSAAAYEKLIDWWTKEINGENDHSGKHNVQLYIGMAPYRVGQDNWTNPDQLPAQLRFNNDHGEDVSGNIMFSTSDLLGNPLGVRDAVASMYSSPALIPVMPWLPDDTPNVPKLTEVKGAGGSIHLSWEDTGDKEPAYYAIYRVQGDRGIDKDDASQLVATIRSVNGAAQTYTDLTAIPEQPYTYAVSAVGRLHHESGLSNEMTGQTDSSRYTAIELSGLQQMTVSQSQQIKVYGVLHSGAKEEITAGVSFSSSEPKTASISIAGVITAFAEGAARIQADYQGHSASFTLNVLATPATNPGTQPSGGAGSVSPSPSTPPGAVPNQRIVNDRDLDGVKDGKLEIRLSPTQTQVVVPGSVVARLGKDILLNIQADHAALSVPSSVLEEAMKLISGGNPNDLKLVIDMKPVEAKEATNILQRIQQHENAILTSNGMIQIAVSAQSNDGKSSGLQRFPNGMMLTLDIPDGAKSSRTGIYRILAAGGSLEYVNGAKPGEKQITVRVTVPGQYSAISYDKTFKDIASDHWASEVIKDMAARHVLKGLPDGTFAPGKEVTRAEFVSMLARLLNLPAKTGTAFTDVKEEAWYAEDVSAALQAGIIQGKGDGRFHPDQAVTREEMTMMLISAYHAAGGKNIQGASKTFRDQAGISPWAQDAVNEAAAIGLMQGSGGKFNPGLATTRAESAQALANLLMLTEYRL</sequence>
<evidence type="ECO:0000259" key="3">
    <source>
        <dbReference type="PROSITE" id="PS51272"/>
    </source>
</evidence>
<dbReference type="InterPro" id="IPR052177">
    <property type="entry name" value="Divisome_Glycosyl_Hydrolase"/>
</dbReference>
<dbReference type="InterPro" id="IPR013783">
    <property type="entry name" value="Ig-like_fold"/>
</dbReference>
<keyword evidence="5" id="KW-1185">Reference proteome</keyword>
<feature type="region of interest" description="Disordered" evidence="2">
    <location>
        <begin position="40"/>
        <end position="106"/>
    </location>
</feature>
<dbReference type="PROSITE" id="PS51272">
    <property type="entry name" value="SLH"/>
    <property type="match status" value="3"/>
</dbReference>
<dbReference type="RefSeq" id="WP_160497896.1">
    <property type="nucleotide sequence ID" value="NZ_WUBI01000001.1"/>
</dbReference>
<dbReference type="PROSITE" id="PS51257">
    <property type="entry name" value="PROKAR_LIPOPROTEIN"/>
    <property type="match status" value="1"/>
</dbReference>
<dbReference type="InterPro" id="IPR001119">
    <property type="entry name" value="SLH_dom"/>
</dbReference>
<dbReference type="SUPFAM" id="SSF51445">
    <property type="entry name" value="(Trans)glycosidases"/>
    <property type="match status" value="1"/>
</dbReference>
<keyword evidence="1" id="KW-0732">Signal</keyword>
<dbReference type="SUPFAM" id="SSF49373">
    <property type="entry name" value="Invasin/intimin cell-adhesion fragments"/>
    <property type="match status" value="2"/>
</dbReference>
<gene>
    <name evidence="4" type="ORF">GRF59_12700</name>
</gene>
<organism evidence="4 5">
    <name type="scientific">Paenibacillus dendrobii</name>
    <dbReference type="NCBI Taxonomy" id="2691084"/>
    <lineage>
        <taxon>Bacteria</taxon>
        <taxon>Bacillati</taxon>
        <taxon>Bacillota</taxon>
        <taxon>Bacilli</taxon>
        <taxon>Bacillales</taxon>
        <taxon>Paenibacillaceae</taxon>
        <taxon>Paenibacillus</taxon>
    </lineage>
</organism>
<comment type="caution">
    <text evidence="4">The sequence shown here is derived from an EMBL/GenBank/DDBJ whole genome shotgun (WGS) entry which is preliminary data.</text>
</comment>
<protein>
    <submittedName>
        <fullName evidence="4">Family 10 glycosylhydrolase</fullName>
    </submittedName>
</protein>
<evidence type="ECO:0000313" key="4">
    <source>
        <dbReference type="EMBL" id="MWV44486.1"/>
    </source>
</evidence>
<accession>A0A7X3IJB4</accession>
<dbReference type="InterPro" id="IPR008964">
    <property type="entry name" value="Invasin/intimin_cell_adhesion"/>
</dbReference>
<dbReference type="Pfam" id="PF02368">
    <property type="entry name" value="Big_2"/>
    <property type="match status" value="1"/>
</dbReference>
<dbReference type="Gene3D" id="2.60.40.1080">
    <property type="match status" value="5"/>
</dbReference>
<evidence type="ECO:0000313" key="5">
    <source>
        <dbReference type="Proteomes" id="UP000460318"/>
    </source>
</evidence>
<dbReference type="EMBL" id="WUBI01000001">
    <property type="protein sequence ID" value="MWV44486.1"/>
    <property type="molecule type" value="Genomic_DNA"/>
</dbReference>
<feature type="region of interest" description="Disordered" evidence="2">
    <location>
        <begin position="1213"/>
        <end position="1247"/>
    </location>
</feature>
<reference evidence="4 5" key="1">
    <citation type="submission" date="2019-12" db="EMBL/GenBank/DDBJ databases">
        <title>Paenibacillus sp. nov., an endophytic bacterium isolated from the stem of Dendrobium.</title>
        <authorList>
            <person name="Zhao R."/>
        </authorList>
    </citation>
    <scope>NUCLEOTIDE SEQUENCE [LARGE SCALE GENOMIC DNA]</scope>
    <source>
        <strain evidence="4 5">HJL G12</strain>
    </source>
</reference>
<dbReference type="SMART" id="SM00635">
    <property type="entry name" value="BID_2"/>
    <property type="match status" value="3"/>
</dbReference>
<dbReference type="GO" id="GO:0016787">
    <property type="term" value="F:hydrolase activity"/>
    <property type="evidence" value="ECO:0007669"/>
    <property type="project" value="UniProtKB-KW"/>
</dbReference>
<dbReference type="InterPro" id="IPR017853">
    <property type="entry name" value="GH"/>
</dbReference>
<evidence type="ECO:0000256" key="1">
    <source>
        <dbReference type="ARBA" id="ARBA00022729"/>
    </source>
</evidence>
<keyword evidence="4" id="KW-0378">Hydrolase</keyword>
<feature type="compositionally biased region" description="Polar residues" evidence="2">
    <location>
        <begin position="83"/>
        <end position="92"/>
    </location>
</feature>
<dbReference type="Pfam" id="PF02638">
    <property type="entry name" value="GHL10"/>
    <property type="match status" value="1"/>
</dbReference>
<proteinExistence type="predicted"/>
<feature type="domain" description="SLH" evidence="3">
    <location>
        <begin position="1552"/>
        <end position="1611"/>
    </location>
</feature>
<dbReference type="PANTHER" id="PTHR43405:SF1">
    <property type="entry name" value="GLYCOSYL HYDROLASE DIGH"/>
    <property type="match status" value="1"/>
</dbReference>